<protein>
    <submittedName>
        <fullName evidence="2">Uncharacterized protein LOC118764672</fullName>
    </submittedName>
</protein>
<proteinExistence type="predicted"/>
<gene>
    <name evidence="2" type="primary">LOC118764672</name>
</gene>
<dbReference type="PANTHER" id="PTHR46068:SF1">
    <property type="entry name" value="TRANSPOSASE IS30-LIKE HTH DOMAIN-CONTAINING PROTEIN"/>
    <property type="match status" value="1"/>
</dbReference>
<dbReference type="PANTHER" id="PTHR46068">
    <property type="entry name" value="PROTEIN CBG27172"/>
    <property type="match status" value="1"/>
</dbReference>
<dbReference type="RefSeq" id="XP_036361569.1">
    <property type="nucleotide sequence ID" value="XM_036505676.1"/>
</dbReference>
<keyword evidence="1" id="KW-1185">Reference proteome</keyword>
<name>A0A7E6F1K0_9MOLL</name>
<reference evidence="2" key="1">
    <citation type="submission" date="2025-08" db="UniProtKB">
        <authorList>
            <consortium name="RefSeq"/>
        </authorList>
    </citation>
    <scope>IDENTIFICATION</scope>
</reference>
<sequence>MSRAVTWNLGMTNYVRQRRHLLTAKAKAIRAERYPKLLSSIKHQRAGKLVFVNGKTFIVDAEVNRRNSRVIAYNPSDVPFVFETKNLVSVMVFGAVASDGSVMDLHFIESGLKIGTKIYLDILKNSLLLWME</sequence>
<dbReference type="GO" id="GO:0003676">
    <property type="term" value="F:nucleic acid binding"/>
    <property type="evidence" value="ECO:0007669"/>
    <property type="project" value="InterPro"/>
</dbReference>
<dbReference type="KEGG" id="osn:118764672"/>
<accession>A0A7E6F1K0</accession>
<dbReference type="Gene3D" id="3.30.420.10">
    <property type="entry name" value="Ribonuclease H-like superfamily/Ribonuclease H"/>
    <property type="match status" value="1"/>
</dbReference>
<dbReference type="Proteomes" id="UP000515154">
    <property type="component" value="Linkage group LG9"/>
</dbReference>
<dbReference type="InterPro" id="IPR036397">
    <property type="entry name" value="RNaseH_sf"/>
</dbReference>
<dbReference type="AlphaFoldDB" id="A0A7E6F1K0"/>
<evidence type="ECO:0000313" key="1">
    <source>
        <dbReference type="Proteomes" id="UP000515154"/>
    </source>
</evidence>
<organism evidence="1 2">
    <name type="scientific">Octopus sinensis</name>
    <name type="common">East Asian common octopus</name>
    <dbReference type="NCBI Taxonomy" id="2607531"/>
    <lineage>
        <taxon>Eukaryota</taxon>
        <taxon>Metazoa</taxon>
        <taxon>Spiralia</taxon>
        <taxon>Lophotrochozoa</taxon>
        <taxon>Mollusca</taxon>
        <taxon>Cephalopoda</taxon>
        <taxon>Coleoidea</taxon>
        <taxon>Octopodiformes</taxon>
        <taxon>Octopoda</taxon>
        <taxon>Incirrata</taxon>
        <taxon>Octopodidae</taxon>
        <taxon>Octopus</taxon>
    </lineage>
</organism>
<evidence type="ECO:0000313" key="2">
    <source>
        <dbReference type="RefSeq" id="XP_036361569.1"/>
    </source>
</evidence>